<organism evidence="1 2">
    <name type="scientific">Westerdykella ornata</name>
    <dbReference type="NCBI Taxonomy" id="318751"/>
    <lineage>
        <taxon>Eukaryota</taxon>
        <taxon>Fungi</taxon>
        <taxon>Dikarya</taxon>
        <taxon>Ascomycota</taxon>
        <taxon>Pezizomycotina</taxon>
        <taxon>Dothideomycetes</taxon>
        <taxon>Pleosporomycetidae</taxon>
        <taxon>Pleosporales</taxon>
        <taxon>Sporormiaceae</taxon>
        <taxon>Westerdykella</taxon>
    </lineage>
</organism>
<dbReference type="GeneID" id="54550584"/>
<protein>
    <submittedName>
        <fullName evidence="1">Uncharacterized protein</fullName>
    </submittedName>
</protein>
<accession>A0A6A6JXW3</accession>
<dbReference type="EMBL" id="ML986484">
    <property type="protein sequence ID" value="KAF2281247.1"/>
    <property type="molecule type" value="Genomic_DNA"/>
</dbReference>
<dbReference type="Proteomes" id="UP000800097">
    <property type="component" value="Unassembled WGS sequence"/>
</dbReference>
<proteinExistence type="predicted"/>
<sequence>MSSAGEASRSNAPALNAVLQFLKEKIDPLDAYHSTADSKIRALQELVEQLSDASSVIDVQAIEIEGHELVAAYESNQKDWKAEIDNFDPEPVIEFLKSAGIVEQRARPWMERQCGDIRRDYTDYEEDFGVELVKKWFRMHISIRKRMIQNRISGDDEGPTMRRPLAVLWEDTEQLGENGEQGREI</sequence>
<dbReference type="AlphaFoldDB" id="A0A6A6JXW3"/>
<evidence type="ECO:0000313" key="1">
    <source>
        <dbReference type="EMBL" id="KAF2281247.1"/>
    </source>
</evidence>
<gene>
    <name evidence="1" type="ORF">EI97DRAFT_429293</name>
</gene>
<dbReference type="RefSeq" id="XP_033658784.1">
    <property type="nucleotide sequence ID" value="XM_033797409.1"/>
</dbReference>
<keyword evidence="2" id="KW-1185">Reference proteome</keyword>
<reference evidence="1" key="1">
    <citation type="journal article" date="2020" name="Stud. Mycol.">
        <title>101 Dothideomycetes genomes: a test case for predicting lifestyles and emergence of pathogens.</title>
        <authorList>
            <person name="Haridas S."/>
            <person name="Albert R."/>
            <person name="Binder M."/>
            <person name="Bloem J."/>
            <person name="Labutti K."/>
            <person name="Salamov A."/>
            <person name="Andreopoulos B."/>
            <person name="Baker S."/>
            <person name="Barry K."/>
            <person name="Bills G."/>
            <person name="Bluhm B."/>
            <person name="Cannon C."/>
            <person name="Castanera R."/>
            <person name="Culley D."/>
            <person name="Daum C."/>
            <person name="Ezra D."/>
            <person name="Gonzalez J."/>
            <person name="Henrissat B."/>
            <person name="Kuo A."/>
            <person name="Liang C."/>
            <person name="Lipzen A."/>
            <person name="Lutzoni F."/>
            <person name="Magnuson J."/>
            <person name="Mondo S."/>
            <person name="Nolan M."/>
            <person name="Ohm R."/>
            <person name="Pangilinan J."/>
            <person name="Park H.-J."/>
            <person name="Ramirez L."/>
            <person name="Alfaro M."/>
            <person name="Sun H."/>
            <person name="Tritt A."/>
            <person name="Yoshinaga Y."/>
            <person name="Zwiers L.-H."/>
            <person name="Turgeon B."/>
            <person name="Goodwin S."/>
            <person name="Spatafora J."/>
            <person name="Crous P."/>
            <person name="Grigoriev I."/>
        </authorList>
    </citation>
    <scope>NUCLEOTIDE SEQUENCE</scope>
    <source>
        <strain evidence="1">CBS 379.55</strain>
    </source>
</reference>
<name>A0A6A6JXW3_WESOR</name>
<evidence type="ECO:0000313" key="2">
    <source>
        <dbReference type="Proteomes" id="UP000800097"/>
    </source>
</evidence>